<evidence type="ECO:0000313" key="7">
    <source>
        <dbReference type="Proteomes" id="UP001652740"/>
    </source>
</evidence>
<organism evidence="7 8">
    <name type="scientific">Galleria mellonella</name>
    <name type="common">Greater wax moth</name>
    <dbReference type="NCBI Taxonomy" id="7137"/>
    <lineage>
        <taxon>Eukaryota</taxon>
        <taxon>Metazoa</taxon>
        <taxon>Ecdysozoa</taxon>
        <taxon>Arthropoda</taxon>
        <taxon>Hexapoda</taxon>
        <taxon>Insecta</taxon>
        <taxon>Pterygota</taxon>
        <taxon>Neoptera</taxon>
        <taxon>Endopterygota</taxon>
        <taxon>Lepidoptera</taxon>
        <taxon>Glossata</taxon>
        <taxon>Ditrysia</taxon>
        <taxon>Pyraloidea</taxon>
        <taxon>Pyralidae</taxon>
        <taxon>Galleriinae</taxon>
        <taxon>Galleria</taxon>
    </lineage>
</organism>
<comment type="caution">
    <text evidence="6">Lacks conserved residue(s) required for the propagation of feature annotation.</text>
</comment>
<evidence type="ECO:0000256" key="4">
    <source>
        <dbReference type="ARBA" id="ARBA00022989"/>
    </source>
</evidence>
<feature type="transmembrane region" description="Helical" evidence="6">
    <location>
        <begin position="134"/>
        <end position="152"/>
    </location>
</feature>
<keyword evidence="3 6" id="KW-0812">Transmembrane</keyword>
<dbReference type="GeneID" id="128199971"/>
<feature type="transmembrane region" description="Helical" evidence="6">
    <location>
        <begin position="84"/>
        <end position="102"/>
    </location>
</feature>
<keyword evidence="6" id="KW-0807">Transducer</keyword>
<reference evidence="8" key="1">
    <citation type="submission" date="2025-08" db="UniProtKB">
        <authorList>
            <consortium name="RefSeq"/>
        </authorList>
    </citation>
    <scope>IDENTIFICATION</scope>
    <source>
        <tissue evidence="8">Whole larvae</tissue>
    </source>
</reference>
<protein>
    <recommendedName>
        <fullName evidence="6">Gustatory receptor</fullName>
    </recommendedName>
</protein>
<keyword evidence="6" id="KW-0675">Receptor</keyword>
<dbReference type="RefSeq" id="XP_052751837.1">
    <property type="nucleotide sequence ID" value="XM_052895877.1"/>
</dbReference>
<comment type="similarity">
    <text evidence="6">Belongs to the insect chemoreceptor superfamily. Gustatory receptor (GR) family.</text>
</comment>
<evidence type="ECO:0000256" key="2">
    <source>
        <dbReference type="ARBA" id="ARBA00022475"/>
    </source>
</evidence>
<dbReference type="Proteomes" id="UP001652740">
    <property type="component" value="Unplaced"/>
</dbReference>
<feature type="transmembrane region" description="Helical" evidence="6">
    <location>
        <begin position="286"/>
        <end position="306"/>
    </location>
</feature>
<sequence length="313" mass="35511">MSRPQCMVWGALAVVLLVSRAVGVAPLRLRRRPAGWLITFSPYVYAYNVIIVSVIVSAGVVGLVLDLNMEPSRAVRMRTPTKRILWIVDFGTVLLSALVGAYEGPYRMNNMIEYLNELRKINKNMNIQSSKERVRMAILLISYFGFILVMALDIWTTRSHADRLNRDQLISNLYLSFSYTYMTLILLQSQFTVGAMAVHSTLKNLNNALETQTDNEGAYKNICGNDDDGATFNGEKSVNVVRNKKYFTGHFTSEQSKKTRETVRHIALSFSNFCHIVTEVTKCHEISLLLLLVFYGIHLVITPYYVSLAIHRL</sequence>
<keyword evidence="5 6" id="KW-0472">Membrane</keyword>
<evidence type="ECO:0000256" key="3">
    <source>
        <dbReference type="ARBA" id="ARBA00022692"/>
    </source>
</evidence>
<comment type="function">
    <text evidence="6">Gustatory receptor which mediates acceptance or avoidance behavior, depending on its substrates.</text>
</comment>
<keyword evidence="4 6" id="KW-1133">Transmembrane helix</keyword>
<feature type="transmembrane region" description="Helical" evidence="6">
    <location>
        <begin position="173"/>
        <end position="198"/>
    </location>
</feature>
<gene>
    <name evidence="8" type="primary">LOC128199971</name>
</gene>
<proteinExistence type="inferred from homology"/>
<dbReference type="InterPro" id="IPR013604">
    <property type="entry name" value="7TM_chemorcpt"/>
</dbReference>
<evidence type="ECO:0000256" key="1">
    <source>
        <dbReference type="ARBA" id="ARBA00004651"/>
    </source>
</evidence>
<evidence type="ECO:0000313" key="8">
    <source>
        <dbReference type="RefSeq" id="XP_052751837.1"/>
    </source>
</evidence>
<accession>A0ABM3MKE3</accession>
<name>A0ABM3MKE3_GALME</name>
<comment type="subcellular location">
    <subcellularLocation>
        <location evidence="1 6">Cell membrane</location>
        <topology evidence="1 6">Multi-pass membrane protein</topology>
    </subcellularLocation>
</comment>
<dbReference type="Pfam" id="PF08395">
    <property type="entry name" value="7tm_7"/>
    <property type="match status" value="1"/>
</dbReference>
<evidence type="ECO:0000256" key="5">
    <source>
        <dbReference type="ARBA" id="ARBA00023136"/>
    </source>
</evidence>
<evidence type="ECO:0000256" key="6">
    <source>
        <dbReference type="RuleBase" id="RU363108"/>
    </source>
</evidence>
<feature type="transmembrane region" description="Helical" evidence="6">
    <location>
        <begin position="45"/>
        <end position="64"/>
    </location>
</feature>
<keyword evidence="7" id="KW-1185">Reference proteome</keyword>
<keyword evidence="2 6" id="KW-1003">Cell membrane</keyword>